<dbReference type="SUPFAM" id="SSF82657">
    <property type="entry name" value="BolA-like"/>
    <property type="match status" value="1"/>
</dbReference>
<protein>
    <recommendedName>
        <fullName evidence="4">BolA-like protein</fullName>
    </recommendedName>
</protein>
<evidence type="ECO:0000256" key="1">
    <source>
        <dbReference type="ARBA" id="ARBA00005578"/>
    </source>
</evidence>
<dbReference type="InterPro" id="IPR050961">
    <property type="entry name" value="BolA/IbaG_stress_morph_reg"/>
</dbReference>
<name>A0A7S1XYY2_9STRA</name>
<accession>A0A7S1XYY2</accession>
<comment type="similarity">
    <text evidence="1 2">Belongs to the BolA/IbaG family.</text>
</comment>
<reference evidence="3" key="1">
    <citation type="submission" date="2021-01" db="EMBL/GenBank/DDBJ databases">
        <authorList>
            <person name="Corre E."/>
            <person name="Pelletier E."/>
            <person name="Niang G."/>
            <person name="Scheremetjew M."/>
            <person name="Finn R."/>
            <person name="Kale V."/>
            <person name="Holt S."/>
            <person name="Cochrane G."/>
            <person name="Meng A."/>
            <person name="Brown T."/>
            <person name="Cohen L."/>
        </authorList>
    </citation>
    <scope>NUCLEOTIDE SEQUENCE</scope>
    <source>
        <strain evidence="3">CCMP2877</strain>
    </source>
</reference>
<dbReference type="Pfam" id="PF01722">
    <property type="entry name" value="BolA"/>
    <property type="match status" value="1"/>
</dbReference>
<dbReference type="PIRSF" id="PIRSF003113">
    <property type="entry name" value="BolA"/>
    <property type="match status" value="1"/>
</dbReference>
<sequence length="120" mass="12313">MATTGEEAAAGAEAGPVQQAIEAKLTEALTPSFMQVLNESSGHNVPPGSESHFKVVVVSQQFDGVGLLQRHRLVNHALAEELDGAIHALSIVAKTPAQWEKAGGMDSVAASPACRGGSGK</sequence>
<dbReference type="GO" id="GO:1990229">
    <property type="term" value="C:iron-sulfur cluster assembly complex"/>
    <property type="evidence" value="ECO:0007669"/>
    <property type="project" value="UniProtKB-ARBA"/>
</dbReference>
<evidence type="ECO:0008006" key="4">
    <source>
        <dbReference type="Google" id="ProtNLM"/>
    </source>
</evidence>
<organism evidence="3">
    <name type="scientific">Phaeomonas parva</name>
    <dbReference type="NCBI Taxonomy" id="124430"/>
    <lineage>
        <taxon>Eukaryota</taxon>
        <taxon>Sar</taxon>
        <taxon>Stramenopiles</taxon>
        <taxon>Ochrophyta</taxon>
        <taxon>Pinguiophyceae</taxon>
        <taxon>Pinguiochrysidales</taxon>
        <taxon>Pinguiochrysidaceae</taxon>
        <taxon>Phaeomonas</taxon>
    </lineage>
</organism>
<dbReference type="InterPro" id="IPR036065">
    <property type="entry name" value="BolA-like_sf"/>
</dbReference>
<dbReference type="AlphaFoldDB" id="A0A7S1XYY2"/>
<gene>
    <name evidence="3" type="ORF">PPAR1163_LOCUS25191</name>
</gene>
<dbReference type="Gene3D" id="3.30.300.90">
    <property type="entry name" value="BolA-like"/>
    <property type="match status" value="1"/>
</dbReference>
<dbReference type="EMBL" id="HBGJ01039968">
    <property type="protein sequence ID" value="CAD9266765.1"/>
    <property type="molecule type" value="Transcribed_RNA"/>
</dbReference>
<dbReference type="PANTHER" id="PTHR46229:SF2">
    <property type="entry name" value="BOLA-LIKE PROTEIN 1"/>
    <property type="match status" value="1"/>
</dbReference>
<dbReference type="InterPro" id="IPR002634">
    <property type="entry name" value="BolA"/>
</dbReference>
<evidence type="ECO:0000313" key="3">
    <source>
        <dbReference type="EMBL" id="CAD9266765.1"/>
    </source>
</evidence>
<evidence type="ECO:0000256" key="2">
    <source>
        <dbReference type="RuleBase" id="RU003860"/>
    </source>
</evidence>
<dbReference type="GO" id="GO:0005739">
    <property type="term" value="C:mitochondrion"/>
    <property type="evidence" value="ECO:0007669"/>
    <property type="project" value="TreeGrafter"/>
</dbReference>
<proteinExistence type="inferred from homology"/>
<dbReference type="PANTHER" id="PTHR46229">
    <property type="entry name" value="BOLA TRANSCRIPTION REGULATOR"/>
    <property type="match status" value="1"/>
</dbReference>
<dbReference type="FunFam" id="3.30.300.90:FF:000001">
    <property type="entry name" value="Transcriptional regulator BolA"/>
    <property type="match status" value="1"/>
</dbReference>